<dbReference type="Gene3D" id="1.10.10.10">
    <property type="entry name" value="Winged helix-like DNA-binding domain superfamily/Winged helix DNA-binding domain"/>
    <property type="match status" value="1"/>
</dbReference>
<evidence type="ECO:0000313" key="3">
    <source>
        <dbReference type="Proteomes" id="UP001195422"/>
    </source>
</evidence>
<protein>
    <submittedName>
        <fullName evidence="2">DNA-binding HxlR family transcriptional regulator</fullName>
    </submittedName>
</protein>
<dbReference type="InterPro" id="IPR002577">
    <property type="entry name" value="HTH_HxlR"/>
</dbReference>
<dbReference type="Proteomes" id="UP001195422">
    <property type="component" value="Unassembled WGS sequence"/>
</dbReference>
<keyword evidence="2" id="KW-0238">DNA-binding</keyword>
<reference evidence="2 3" key="1">
    <citation type="submission" date="2021-03" db="EMBL/GenBank/DDBJ databases">
        <title>Sequencing the genomes of 1000 actinobacteria strains.</title>
        <authorList>
            <person name="Klenk H.-P."/>
        </authorList>
    </citation>
    <scope>NUCLEOTIDE SEQUENCE [LARGE SCALE GENOMIC DNA]</scope>
    <source>
        <strain evidence="2 3">DSM 20168</strain>
    </source>
</reference>
<dbReference type="InterPro" id="IPR036388">
    <property type="entry name" value="WH-like_DNA-bd_sf"/>
</dbReference>
<dbReference type="GO" id="GO:0003677">
    <property type="term" value="F:DNA binding"/>
    <property type="evidence" value="ECO:0007669"/>
    <property type="project" value="UniProtKB-KW"/>
</dbReference>
<gene>
    <name evidence="2" type="ORF">JOF39_000424</name>
</gene>
<organism evidence="2 3">
    <name type="scientific">Glutamicibacter protophormiae</name>
    <name type="common">Brevibacterium protophormiae</name>
    <dbReference type="NCBI Taxonomy" id="37930"/>
    <lineage>
        <taxon>Bacteria</taxon>
        <taxon>Bacillati</taxon>
        <taxon>Actinomycetota</taxon>
        <taxon>Actinomycetes</taxon>
        <taxon>Micrococcales</taxon>
        <taxon>Micrococcaceae</taxon>
        <taxon>Glutamicibacter</taxon>
    </lineage>
</organism>
<comment type="caution">
    <text evidence="2">The sequence shown here is derived from an EMBL/GenBank/DDBJ whole genome shotgun (WGS) entry which is preliminary data.</text>
</comment>
<dbReference type="SUPFAM" id="SSF46785">
    <property type="entry name" value="Winged helix' DNA-binding domain"/>
    <property type="match status" value="1"/>
</dbReference>
<accession>A0ABS4XLH7</accession>
<dbReference type="Pfam" id="PF01638">
    <property type="entry name" value="HxlR"/>
    <property type="match status" value="1"/>
</dbReference>
<evidence type="ECO:0000259" key="1">
    <source>
        <dbReference type="PROSITE" id="PS51118"/>
    </source>
</evidence>
<feature type="domain" description="HTH hxlR-type" evidence="1">
    <location>
        <begin position="1"/>
        <end position="38"/>
    </location>
</feature>
<dbReference type="PROSITE" id="PS51118">
    <property type="entry name" value="HTH_HXLR"/>
    <property type="match status" value="1"/>
</dbReference>
<evidence type="ECO:0000313" key="2">
    <source>
        <dbReference type="EMBL" id="MBP2397343.1"/>
    </source>
</evidence>
<sequence length="53" mass="6019">MLQVPVRVDYELSEVGRSLLGPLEAIRLWSEEHVPGVLRARDEFDRTRDGAAL</sequence>
<name>A0ABS4XLH7_GLUPR</name>
<dbReference type="EMBL" id="JAGIOJ010000001">
    <property type="protein sequence ID" value="MBP2397343.1"/>
    <property type="molecule type" value="Genomic_DNA"/>
</dbReference>
<dbReference type="RefSeq" id="WP_188947268.1">
    <property type="nucleotide sequence ID" value="NZ_BMPH01000002.1"/>
</dbReference>
<proteinExistence type="predicted"/>
<dbReference type="InterPro" id="IPR036390">
    <property type="entry name" value="WH_DNA-bd_sf"/>
</dbReference>
<keyword evidence="3" id="KW-1185">Reference proteome</keyword>